<dbReference type="Gene3D" id="3.40.50.1000">
    <property type="entry name" value="HAD superfamily/HAD-like"/>
    <property type="match status" value="1"/>
</dbReference>
<evidence type="ECO:0008006" key="4">
    <source>
        <dbReference type="Google" id="ProtNLM"/>
    </source>
</evidence>
<dbReference type="PRINTS" id="PR00413">
    <property type="entry name" value="HADHALOGNASE"/>
</dbReference>
<evidence type="ECO:0000256" key="1">
    <source>
        <dbReference type="ARBA" id="ARBA00022801"/>
    </source>
</evidence>
<dbReference type="PANTHER" id="PTHR43316">
    <property type="entry name" value="HYDROLASE, HALOACID DELAHOGENASE-RELATED"/>
    <property type="match status" value="1"/>
</dbReference>
<evidence type="ECO:0000313" key="2">
    <source>
        <dbReference type="EMBL" id="GAA4499324.1"/>
    </source>
</evidence>
<dbReference type="InterPro" id="IPR051540">
    <property type="entry name" value="S-2-haloacid_dehalogenase"/>
</dbReference>
<dbReference type="EMBL" id="BAABFC010000012">
    <property type="protein sequence ID" value="GAA4499324.1"/>
    <property type="molecule type" value="Genomic_DNA"/>
</dbReference>
<keyword evidence="3" id="KW-1185">Reference proteome</keyword>
<dbReference type="InterPro" id="IPR023214">
    <property type="entry name" value="HAD_sf"/>
</dbReference>
<evidence type="ECO:0000313" key="3">
    <source>
        <dbReference type="Proteomes" id="UP001501321"/>
    </source>
</evidence>
<dbReference type="InterPro" id="IPR036412">
    <property type="entry name" value="HAD-like_sf"/>
</dbReference>
<name>A0ABP8QAC9_9GAMM</name>
<dbReference type="SUPFAM" id="SSF56784">
    <property type="entry name" value="HAD-like"/>
    <property type="match status" value="1"/>
</dbReference>
<dbReference type="InterPro" id="IPR006439">
    <property type="entry name" value="HAD-SF_hydro_IA"/>
</dbReference>
<protein>
    <recommendedName>
        <fullName evidence="4">HAD family hydrolase</fullName>
    </recommendedName>
</protein>
<dbReference type="SFLD" id="SFLDG01129">
    <property type="entry name" value="C1.5:_HAD__Beta-PGM__Phosphata"/>
    <property type="match status" value="1"/>
</dbReference>
<dbReference type="RefSeq" id="WP_345012451.1">
    <property type="nucleotide sequence ID" value="NZ_BAABFC010000012.1"/>
</dbReference>
<comment type="caution">
    <text evidence="2">The sequence shown here is derived from an EMBL/GenBank/DDBJ whole genome shotgun (WGS) entry which is preliminary data.</text>
</comment>
<organism evidence="2 3">
    <name type="scientific">Pseudaeromonas paramecii</name>
    <dbReference type="NCBI Taxonomy" id="2138166"/>
    <lineage>
        <taxon>Bacteria</taxon>
        <taxon>Pseudomonadati</taxon>
        <taxon>Pseudomonadota</taxon>
        <taxon>Gammaproteobacteria</taxon>
        <taxon>Aeromonadales</taxon>
        <taxon>Aeromonadaceae</taxon>
        <taxon>Pseudaeromonas</taxon>
    </lineage>
</organism>
<gene>
    <name evidence="2" type="ORF">GCM10023095_19240</name>
</gene>
<dbReference type="SFLD" id="SFLDS00003">
    <property type="entry name" value="Haloacid_Dehalogenase"/>
    <property type="match status" value="1"/>
</dbReference>
<dbReference type="NCBIfam" id="TIGR01549">
    <property type="entry name" value="HAD-SF-IA-v1"/>
    <property type="match status" value="1"/>
</dbReference>
<dbReference type="Pfam" id="PF00702">
    <property type="entry name" value="Hydrolase"/>
    <property type="match status" value="1"/>
</dbReference>
<accession>A0ABP8QAC9</accession>
<dbReference type="Proteomes" id="UP001501321">
    <property type="component" value="Unassembled WGS sequence"/>
</dbReference>
<reference evidence="3" key="1">
    <citation type="journal article" date="2019" name="Int. J. Syst. Evol. Microbiol.">
        <title>The Global Catalogue of Microorganisms (GCM) 10K type strain sequencing project: providing services to taxonomists for standard genome sequencing and annotation.</title>
        <authorList>
            <consortium name="The Broad Institute Genomics Platform"/>
            <consortium name="The Broad Institute Genome Sequencing Center for Infectious Disease"/>
            <person name="Wu L."/>
            <person name="Ma J."/>
        </authorList>
    </citation>
    <scope>NUCLEOTIDE SEQUENCE [LARGE SCALE GENOMIC DNA]</scope>
    <source>
        <strain evidence="3">JCM 32226</strain>
    </source>
</reference>
<proteinExistence type="predicted"/>
<sequence length="204" mass="22701">MSRGEIKAILFDAYGTLCHMEVRRRPYRQLARQVLDPIGFTKAVMTQPLGLMDAAHRGGLSLTPEQLAPLAQDLADELAGVRLYAEVSAVLGQLRAQGYRLGVVANLAQPYAEPVRQLLHDQLDLWCWSFELGYPKPHPELYRRVCQQLDLPPAAVLMVGDTRVEDYTGAKACGLQARWLRRRGTPQAEEEVASLSALAEQLLP</sequence>
<keyword evidence="1" id="KW-0378">Hydrolase</keyword>